<keyword evidence="1" id="KW-0732">Signal</keyword>
<dbReference type="Pfam" id="PF01841">
    <property type="entry name" value="Transglut_core"/>
    <property type="match status" value="1"/>
</dbReference>
<gene>
    <name evidence="3" type="ORF">EYC98_08690</name>
</gene>
<sequence length="340" mass="37160">MLRPLTVIAATLLLAMTATLNAQAAEAVRTFSFDYSASIALPDVGTGAVHVFIPLAAATDQQQVVAETIIASIPGQVEVEDAYGNRYWHGSLEQSDGRPVEVTVSTTVERRGSRLAVPDGVTPALDAAGREEFAKFLESNARVLVGDPILQPILAEVREAAGSDDPAVLGRAIYDWVVDNVEYKKVGIGWGNGDTYWACNERYGNCTDFHALFISLARSESIPARFEIGFPVPTDRSEGTIGGYHCWVQYYLPGIGWFPIDASEAFKDPSKREFYYGSHPTDRIHFSTGRDLQLGAGHRGAPLNYFIYPHVEIDGKPWQGAIERSFSYRELGQGALADAR</sequence>
<dbReference type="Gene3D" id="3.10.620.30">
    <property type="match status" value="1"/>
</dbReference>
<dbReference type="EMBL" id="SHNN01000002">
    <property type="protein sequence ID" value="MCX2980940.1"/>
    <property type="molecule type" value="Genomic_DNA"/>
</dbReference>
<keyword evidence="4" id="KW-1185">Reference proteome</keyword>
<reference evidence="3" key="1">
    <citation type="submission" date="2019-02" db="EMBL/GenBank/DDBJ databases">
        <authorList>
            <person name="Li S.-H."/>
        </authorList>
    </citation>
    <scope>NUCLEOTIDE SEQUENCE</scope>
    <source>
        <strain evidence="3">IMCC14734</strain>
    </source>
</reference>
<dbReference type="Proteomes" id="UP001143362">
    <property type="component" value="Unassembled WGS sequence"/>
</dbReference>
<evidence type="ECO:0000259" key="2">
    <source>
        <dbReference type="SMART" id="SM00460"/>
    </source>
</evidence>
<evidence type="ECO:0000256" key="1">
    <source>
        <dbReference type="SAM" id="SignalP"/>
    </source>
</evidence>
<comment type="caution">
    <text evidence="3">The sequence shown here is derived from an EMBL/GenBank/DDBJ whole genome shotgun (WGS) entry which is preliminary data.</text>
</comment>
<dbReference type="RefSeq" id="WP_279244956.1">
    <property type="nucleotide sequence ID" value="NZ_SHNN01000002.1"/>
</dbReference>
<protein>
    <submittedName>
        <fullName evidence="3">Transglutaminase domain-containing protein</fullName>
    </submittedName>
</protein>
<feature type="domain" description="Transglutaminase-like" evidence="2">
    <location>
        <begin position="198"/>
        <end position="264"/>
    </location>
</feature>
<organism evidence="3 4">
    <name type="scientific">Candidatus Litorirhabdus singularis</name>
    <dbReference type="NCBI Taxonomy" id="2518993"/>
    <lineage>
        <taxon>Bacteria</taxon>
        <taxon>Pseudomonadati</taxon>
        <taxon>Pseudomonadota</taxon>
        <taxon>Gammaproteobacteria</taxon>
        <taxon>Cellvibrionales</taxon>
        <taxon>Halieaceae</taxon>
        <taxon>Candidatus Litorirhabdus</taxon>
    </lineage>
</organism>
<name>A0ABT3TFG4_9GAMM</name>
<dbReference type="InterPro" id="IPR002931">
    <property type="entry name" value="Transglutaminase-like"/>
</dbReference>
<feature type="signal peptide" evidence="1">
    <location>
        <begin position="1"/>
        <end position="24"/>
    </location>
</feature>
<accession>A0ABT3TFG4</accession>
<feature type="chain" id="PRO_5046468329" evidence="1">
    <location>
        <begin position="25"/>
        <end position="340"/>
    </location>
</feature>
<dbReference type="PANTHER" id="PTHR38339">
    <property type="entry name" value="TRANSGLUTAMINASE DOMAIN PROTEIN"/>
    <property type="match status" value="1"/>
</dbReference>
<dbReference type="SMART" id="SM00460">
    <property type="entry name" value="TGc"/>
    <property type="match status" value="1"/>
</dbReference>
<dbReference type="InterPro" id="IPR038765">
    <property type="entry name" value="Papain-like_cys_pep_sf"/>
</dbReference>
<evidence type="ECO:0000313" key="3">
    <source>
        <dbReference type="EMBL" id="MCX2980940.1"/>
    </source>
</evidence>
<dbReference type="SUPFAM" id="SSF54001">
    <property type="entry name" value="Cysteine proteinases"/>
    <property type="match status" value="1"/>
</dbReference>
<evidence type="ECO:0000313" key="4">
    <source>
        <dbReference type="Proteomes" id="UP001143362"/>
    </source>
</evidence>
<dbReference type="PANTHER" id="PTHR38339:SF1">
    <property type="entry name" value="TRANSGLUTAMINASE-LIKE DOMAIN-CONTAINING PROTEIN"/>
    <property type="match status" value="1"/>
</dbReference>
<proteinExistence type="predicted"/>